<name>A0A382I7M8_9ZZZZ</name>
<dbReference type="CDD" id="cd19104">
    <property type="entry name" value="AKR_unchar"/>
    <property type="match status" value="1"/>
</dbReference>
<proteinExistence type="predicted"/>
<dbReference type="InterPro" id="IPR023210">
    <property type="entry name" value="NADP_OxRdtase_dom"/>
</dbReference>
<evidence type="ECO:0000259" key="1">
    <source>
        <dbReference type="Pfam" id="PF00248"/>
    </source>
</evidence>
<dbReference type="SUPFAM" id="SSF51430">
    <property type="entry name" value="NAD(P)-linked oxidoreductase"/>
    <property type="match status" value="1"/>
</dbReference>
<dbReference type="InterPro" id="IPR053135">
    <property type="entry name" value="AKR2_Oxidoreductase"/>
</dbReference>
<dbReference type="PANTHER" id="PTHR43312">
    <property type="entry name" value="D-THREO-ALDOSE 1-DEHYDROGENASE"/>
    <property type="match status" value="1"/>
</dbReference>
<dbReference type="PANTHER" id="PTHR43312:SF1">
    <property type="entry name" value="NADP-DEPENDENT OXIDOREDUCTASE DOMAIN-CONTAINING PROTEIN"/>
    <property type="match status" value="1"/>
</dbReference>
<evidence type="ECO:0000313" key="2">
    <source>
        <dbReference type="EMBL" id="SVB95650.1"/>
    </source>
</evidence>
<feature type="domain" description="NADP-dependent oxidoreductase" evidence="1">
    <location>
        <begin position="16"/>
        <end position="324"/>
    </location>
</feature>
<accession>A0A382I7M8</accession>
<protein>
    <recommendedName>
        <fullName evidence="1">NADP-dependent oxidoreductase domain-containing protein</fullName>
    </recommendedName>
</protein>
<dbReference type="Gene3D" id="3.20.20.100">
    <property type="entry name" value="NADP-dependent oxidoreductase domain"/>
    <property type="match status" value="1"/>
</dbReference>
<organism evidence="2">
    <name type="scientific">marine metagenome</name>
    <dbReference type="NCBI Taxonomy" id="408172"/>
    <lineage>
        <taxon>unclassified sequences</taxon>
        <taxon>metagenomes</taxon>
        <taxon>ecological metagenomes</taxon>
    </lineage>
</organism>
<dbReference type="EMBL" id="UINC01065707">
    <property type="protein sequence ID" value="SVB95650.1"/>
    <property type="molecule type" value="Genomic_DNA"/>
</dbReference>
<dbReference type="InterPro" id="IPR036812">
    <property type="entry name" value="NAD(P)_OxRdtase_dom_sf"/>
</dbReference>
<dbReference type="AlphaFoldDB" id="A0A382I7M8"/>
<sequence>MEFRDLGNTGIKVSVMGFGCGDVGGLIVRGAVQDRLEAVQRALALGITYFDTAALYGRGQSEINLGAALRQLKADPVLGTKVRLKPEDMDDLKGGVMHSVENSLARLGRDHIHLIQLHNSIGPTRVTGESILTPDDAFEVQDAFKTLQAQGKVSAWGLTAVGDTDSLHTVIGSGWFNTAQAPYNLLNPSQGGTISDGYPYQDYQNIVGVASAKGMGIIAIRVLAAGALSATAGRHELASQSPRPIGSGANLVDDVAAAQKFSFLWEEGYTSSAVEAAIRFVITNRGVSTALVGLSSMEQLEYASAAAEKGPLPGEAMERLQSIWASFAD</sequence>
<gene>
    <name evidence="2" type="ORF">METZ01_LOCUS248504</name>
</gene>
<reference evidence="2" key="1">
    <citation type="submission" date="2018-05" db="EMBL/GenBank/DDBJ databases">
        <authorList>
            <person name="Lanie J.A."/>
            <person name="Ng W.-L."/>
            <person name="Kazmierczak K.M."/>
            <person name="Andrzejewski T.M."/>
            <person name="Davidsen T.M."/>
            <person name="Wayne K.J."/>
            <person name="Tettelin H."/>
            <person name="Glass J.I."/>
            <person name="Rusch D."/>
            <person name="Podicherti R."/>
            <person name="Tsui H.-C.T."/>
            <person name="Winkler M.E."/>
        </authorList>
    </citation>
    <scope>NUCLEOTIDE SEQUENCE</scope>
</reference>
<dbReference type="Pfam" id="PF00248">
    <property type="entry name" value="Aldo_ket_red"/>
    <property type="match status" value="1"/>
</dbReference>